<proteinExistence type="inferred from homology"/>
<reference evidence="21 22" key="1">
    <citation type="journal article" date="2016" name="Nat. Commun.">
        <title>Thousands of microbial genomes shed light on interconnected biogeochemical processes in an aquifer system.</title>
        <authorList>
            <person name="Anantharaman K."/>
            <person name="Brown C.T."/>
            <person name="Hug L.A."/>
            <person name="Sharon I."/>
            <person name="Castelle C.J."/>
            <person name="Probst A.J."/>
            <person name="Thomas B.C."/>
            <person name="Singh A."/>
            <person name="Wilkins M.J."/>
            <person name="Karaoz U."/>
            <person name="Brodie E.L."/>
            <person name="Williams K.H."/>
            <person name="Hubbard S.S."/>
            <person name="Banfield J.F."/>
        </authorList>
    </citation>
    <scope>NUCLEOTIDE SEQUENCE [LARGE SCALE GENOMIC DNA]</scope>
</reference>
<evidence type="ECO:0000256" key="17">
    <source>
        <dbReference type="SAM" id="MobiDB-lite"/>
    </source>
</evidence>
<dbReference type="InterPro" id="IPR014001">
    <property type="entry name" value="Helicase_ATP-bd"/>
</dbReference>
<keyword evidence="13 15" id="KW-0811">Translocation</keyword>
<evidence type="ECO:0000256" key="6">
    <source>
        <dbReference type="ARBA" id="ARBA00022490"/>
    </source>
</evidence>
<dbReference type="Gene3D" id="1.10.3060.10">
    <property type="entry name" value="Helical scaffold and wing domains of SecA"/>
    <property type="match status" value="1"/>
</dbReference>
<dbReference type="SUPFAM" id="SSF81886">
    <property type="entry name" value="Helical scaffold and wing domains of SecA"/>
    <property type="match status" value="1"/>
</dbReference>
<dbReference type="NCBIfam" id="NF009538">
    <property type="entry name" value="PRK12904.1"/>
    <property type="match status" value="1"/>
</dbReference>
<dbReference type="Pfam" id="PF01043">
    <property type="entry name" value="SecA_PP_bind"/>
    <property type="match status" value="1"/>
</dbReference>
<keyword evidence="6 15" id="KW-0963">Cytoplasm</keyword>
<dbReference type="Gene3D" id="3.40.50.300">
    <property type="entry name" value="P-loop containing nucleotide triphosphate hydrolases"/>
    <property type="match status" value="3"/>
</dbReference>
<evidence type="ECO:0000256" key="5">
    <source>
        <dbReference type="ARBA" id="ARBA00022475"/>
    </source>
</evidence>
<feature type="domain" description="SecA family profile" evidence="20">
    <location>
        <begin position="1"/>
        <end position="624"/>
    </location>
</feature>
<dbReference type="GO" id="GO:0005829">
    <property type="term" value="C:cytosol"/>
    <property type="evidence" value="ECO:0007669"/>
    <property type="project" value="TreeGrafter"/>
</dbReference>
<dbReference type="Proteomes" id="UP000176339">
    <property type="component" value="Unassembled WGS sequence"/>
</dbReference>
<dbReference type="SUPFAM" id="SSF81767">
    <property type="entry name" value="Pre-protein crosslinking domain of SecA"/>
    <property type="match status" value="1"/>
</dbReference>
<comment type="cofactor">
    <cofactor evidence="1">
        <name>Zn(2+)</name>
        <dbReference type="ChEBI" id="CHEBI:29105"/>
    </cofactor>
</comment>
<evidence type="ECO:0000256" key="16">
    <source>
        <dbReference type="RuleBase" id="RU003874"/>
    </source>
</evidence>
<evidence type="ECO:0000256" key="7">
    <source>
        <dbReference type="ARBA" id="ARBA00022723"/>
    </source>
</evidence>
<dbReference type="NCBIfam" id="TIGR00963">
    <property type="entry name" value="secA"/>
    <property type="match status" value="1"/>
</dbReference>
<dbReference type="CDD" id="cd18803">
    <property type="entry name" value="SF2_C_secA"/>
    <property type="match status" value="1"/>
</dbReference>
<dbReference type="EC" id="7.4.2.8" evidence="15"/>
<dbReference type="Pfam" id="PF21090">
    <property type="entry name" value="P-loop_SecA"/>
    <property type="match status" value="2"/>
</dbReference>
<feature type="domain" description="Helicase ATP-binding" evidence="18">
    <location>
        <begin position="83"/>
        <end position="269"/>
    </location>
</feature>
<protein>
    <recommendedName>
        <fullName evidence="15 16">Protein translocase subunit SecA</fullName>
        <ecNumber evidence="15">7.4.2.8</ecNumber>
    </recommendedName>
</protein>
<evidence type="ECO:0000313" key="21">
    <source>
        <dbReference type="EMBL" id="OGE82702.1"/>
    </source>
</evidence>
<name>A0A1F5NYK6_9BACT</name>
<dbReference type="InterPro" id="IPR044722">
    <property type="entry name" value="SecA_SF2_C"/>
</dbReference>
<comment type="subcellular location">
    <subcellularLocation>
        <location evidence="15">Cell membrane</location>
        <topology evidence="15">Peripheral membrane protein</topology>
        <orientation evidence="15">Cytoplasmic side</orientation>
    </subcellularLocation>
    <subcellularLocation>
        <location evidence="15">Cytoplasm</location>
    </subcellularLocation>
    <subcellularLocation>
        <location evidence="2">Membrane</location>
        <topology evidence="2">Peripheral membrane protein</topology>
    </subcellularLocation>
    <text evidence="15">Distribution is 50-50.</text>
</comment>
<evidence type="ECO:0000256" key="9">
    <source>
        <dbReference type="ARBA" id="ARBA00022833"/>
    </source>
</evidence>
<dbReference type="GO" id="GO:0006605">
    <property type="term" value="P:protein targeting"/>
    <property type="evidence" value="ECO:0007669"/>
    <property type="project" value="UniProtKB-UniRule"/>
</dbReference>
<evidence type="ECO:0000259" key="19">
    <source>
        <dbReference type="PROSITE" id="PS51194"/>
    </source>
</evidence>
<dbReference type="PANTHER" id="PTHR30612">
    <property type="entry name" value="SECA INNER MEMBRANE COMPONENT OF SEC PROTEIN SECRETION SYSTEM"/>
    <property type="match status" value="1"/>
</dbReference>
<comment type="similarity">
    <text evidence="3 15 16">Belongs to the SecA family.</text>
</comment>
<dbReference type="InterPro" id="IPR011116">
    <property type="entry name" value="SecA_Wing/Scaffold"/>
</dbReference>
<comment type="caution">
    <text evidence="21">The sequence shown here is derived from an EMBL/GenBank/DDBJ whole genome shotgun (WGS) entry which is preliminary data.</text>
</comment>
<evidence type="ECO:0000259" key="20">
    <source>
        <dbReference type="PROSITE" id="PS51196"/>
    </source>
</evidence>
<accession>A0A1F5NYK6</accession>
<dbReference type="InterPro" id="IPR000185">
    <property type="entry name" value="SecA"/>
</dbReference>
<keyword evidence="5 15" id="KW-1003">Cell membrane</keyword>
<sequence length="872" mass="98264">MLGFTRRFLGGGPKRPVQIDAINALESQVAALDDAGLRRESDVLKEKATNGESLDELLPRAYALVRESAKRVLGQRHFDAQLWGGLVLHRGAIAEMLTGEGKTLTATLATYLNALPGNGAHVITVNDYLAKRDAVWMGQVYHLLGLKTACILHNAAFIYDPQYALQRIARTNADGTQTDAEKELARIDKERDEKGTFLVEMEFLRPVPRREAYEADITYGTNHEFGFDYLRDNLAQDVAGRVQRTLNFAIIDEVDSILIDEARTPLIISIADKESSEYYKVFARAVKNLNRDADYVVDEKLKSVEITEPGIDKVERMSGVKNMYAVENIRLVHYLEASLKAKALFERDKDYVVKNGEIIIVDQFTGRLMPGRRYSAGLHQAIEAKESVFVKEETRTYAQITIQNYFRLYKKISGMTGTAQTSAEEFHKVYNLEVESIPPNRPLVRRDEPDLIFKDSESKYRAIVREVKERHKVGQPVLIGTVSIEKNELLGKILKEEGLPFEILNAKNHEREGAIIAQAGRLGAITVATNMAGRGVDIVLGGKPAERGEAEKVREVGGLYVIGTERHEARRIDNQLRGRSGRQGDPGASQFFLSFEDDLLRVFGGDRMKSIMTRFNLQDEIPSTGIMSRMIAQAQSRVEGFNFDSRKHLLEYDDVLNKQRINYYDRRLKILNSLDKPELAGVVKALFENYLARLEKSFDAQTGMDMEEVIKLLVAANIITKQVADSLKNRDEVMVAARDAFERKLAAHKNIPLLGRQMLGVLDFLWMNHLEDIDAVTESVRIRAYGQRDPLVEYRRESHKLFEDLRANFEAWVFNNAFKSEVAESDARNVSPAPNPAIVSIPKHTELETGSVGRNDPCPCGSGKKYKKCHGK</sequence>
<comment type="function">
    <text evidence="15">Part of the Sec protein translocase complex. Interacts with the SecYEG preprotein conducting channel. Has a central role in coupling the hydrolysis of ATP to the transfer of proteins into and across the cell membrane, serving as an ATP-driven molecular motor driving the stepwise translocation of polypeptide chains across the membrane.</text>
</comment>
<dbReference type="InterPro" id="IPR011130">
    <property type="entry name" value="SecA_preprotein_X-link_dom"/>
</dbReference>
<dbReference type="PRINTS" id="PR00906">
    <property type="entry name" value="SECA"/>
</dbReference>
<dbReference type="SMART" id="SM00957">
    <property type="entry name" value="SecA_DEAD"/>
    <property type="match status" value="1"/>
</dbReference>
<evidence type="ECO:0000313" key="22">
    <source>
        <dbReference type="Proteomes" id="UP000176339"/>
    </source>
</evidence>
<organism evidence="21 22">
    <name type="scientific">Candidatus Doudnabacteria bacterium RIFCSPHIGHO2_01_FULL_49_9</name>
    <dbReference type="NCBI Taxonomy" id="1817827"/>
    <lineage>
        <taxon>Bacteria</taxon>
        <taxon>Candidatus Doudnaibacteriota</taxon>
    </lineage>
</organism>
<feature type="binding site" evidence="15">
    <location>
        <begin position="99"/>
        <end position="103"/>
    </location>
    <ligand>
        <name>ATP</name>
        <dbReference type="ChEBI" id="CHEBI:30616"/>
    </ligand>
</feature>
<dbReference type="InterPro" id="IPR036670">
    <property type="entry name" value="SecA_X-link_sf"/>
</dbReference>
<dbReference type="PROSITE" id="PS51196">
    <property type="entry name" value="SECA_MOTOR_DEAD"/>
    <property type="match status" value="1"/>
</dbReference>
<dbReference type="HAMAP" id="MF_01382">
    <property type="entry name" value="SecA"/>
    <property type="match status" value="1"/>
</dbReference>
<dbReference type="SMART" id="SM00958">
    <property type="entry name" value="SecA_PP_bind"/>
    <property type="match status" value="1"/>
</dbReference>
<gene>
    <name evidence="15" type="primary">secA</name>
    <name evidence="21" type="ORF">A2846_01565</name>
</gene>
<feature type="binding site" evidence="15">
    <location>
        <position position="537"/>
    </location>
    <ligand>
        <name>ATP</name>
        <dbReference type="ChEBI" id="CHEBI:30616"/>
    </ligand>
</feature>
<dbReference type="InterPro" id="IPR011115">
    <property type="entry name" value="SecA_DEAD"/>
</dbReference>
<dbReference type="Pfam" id="PF07516">
    <property type="entry name" value="SecA_SW"/>
    <property type="match status" value="1"/>
</dbReference>
<keyword evidence="8 15" id="KW-0547">Nucleotide-binding</keyword>
<keyword evidence="10 15" id="KW-0067">ATP-binding</keyword>
<dbReference type="InterPro" id="IPR014018">
    <property type="entry name" value="SecA_motor_DEAD"/>
</dbReference>
<dbReference type="PROSITE" id="PS51194">
    <property type="entry name" value="HELICASE_CTER"/>
    <property type="match status" value="1"/>
</dbReference>
<comment type="catalytic activity">
    <reaction evidence="15">
        <text>ATP + H2O + cellular proteinSide 1 = ADP + phosphate + cellular proteinSide 2.</text>
        <dbReference type="EC" id="7.4.2.8"/>
    </reaction>
</comment>
<dbReference type="InterPro" id="IPR036266">
    <property type="entry name" value="SecA_Wing/Scaffold_sf"/>
</dbReference>
<dbReference type="GO" id="GO:0046872">
    <property type="term" value="F:metal ion binding"/>
    <property type="evidence" value="ECO:0007669"/>
    <property type="project" value="UniProtKB-KW"/>
</dbReference>
<evidence type="ECO:0000256" key="15">
    <source>
        <dbReference type="HAMAP-Rule" id="MF_01382"/>
    </source>
</evidence>
<evidence type="ECO:0000256" key="3">
    <source>
        <dbReference type="ARBA" id="ARBA00007650"/>
    </source>
</evidence>
<dbReference type="FunFam" id="3.90.1440.10:FF:000002">
    <property type="entry name" value="Protein translocase subunit SecA"/>
    <property type="match status" value="1"/>
</dbReference>
<dbReference type="GO" id="GO:0031522">
    <property type="term" value="C:cell envelope Sec protein transport complex"/>
    <property type="evidence" value="ECO:0007669"/>
    <property type="project" value="TreeGrafter"/>
</dbReference>
<dbReference type="FunFam" id="3.40.50.300:FF:000113">
    <property type="entry name" value="Preprotein translocase subunit SecA"/>
    <property type="match status" value="1"/>
</dbReference>
<dbReference type="InterPro" id="IPR020937">
    <property type="entry name" value="SecA_CS"/>
</dbReference>
<evidence type="ECO:0000256" key="2">
    <source>
        <dbReference type="ARBA" id="ARBA00004170"/>
    </source>
</evidence>
<feature type="binding site" evidence="15">
    <location>
        <position position="81"/>
    </location>
    <ligand>
        <name>ATP</name>
        <dbReference type="ChEBI" id="CHEBI:30616"/>
    </ligand>
</feature>
<dbReference type="PROSITE" id="PS51192">
    <property type="entry name" value="HELICASE_ATP_BIND_1"/>
    <property type="match status" value="1"/>
</dbReference>
<dbReference type="GO" id="GO:0043952">
    <property type="term" value="P:protein transport by the Sec complex"/>
    <property type="evidence" value="ECO:0007669"/>
    <property type="project" value="UniProtKB-ARBA"/>
</dbReference>
<dbReference type="GO" id="GO:0008564">
    <property type="term" value="F:protein-exporting ATPase activity"/>
    <property type="evidence" value="ECO:0007669"/>
    <property type="project" value="UniProtKB-EC"/>
</dbReference>
<evidence type="ECO:0000256" key="12">
    <source>
        <dbReference type="ARBA" id="ARBA00022967"/>
    </source>
</evidence>
<dbReference type="SUPFAM" id="SSF52540">
    <property type="entry name" value="P-loop containing nucleoside triphosphate hydrolases"/>
    <property type="match status" value="2"/>
</dbReference>
<keyword evidence="7" id="KW-0479">Metal-binding</keyword>
<evidence type="ECO:0000256" key="4">
    <source>
        <dbReference type="ARBA" id="ARBA00022448"/>
    </source>
</evidence>
<dbReference type="GO" id="GO:0065002">
    <property type="term" value="P:intracellular protein transmembrane transport"/>
    <property type="evidence" value="ECO:0007669"/>
    <property type="project" value="UniProtKB-UniRule"/>
</dbReference>
<evidence type="ECO:0000256" key="10">
    <source>
        <dbReference type="ARBA" id="ARBA00022840"/>
    </source>
</evidence>
<comment type="subunit">
    <text evidence="15">Monomer and homodimer. Part of the essential Sec protein translocation apparatus which comprises SecA, SecYEG and auxiliary proteins SecDF. Other proteins may also be involved.</text>
</comment>
<dbReference type="GO" id="GO:0005524">
    <property type="term" value="F:ATP binding"/>
    <property type="evidence" value="ECO:0007669"/>
    <property type="project" value="UniProtKB-UniRule"/>
</dbReference>
<dbReference type="InterPro" id="IPR001650">
    <property type="entry name" value="Helicase_C-like"/>
</dbReference>
<dbReference type="InterPro" id="IPR004027">
    <property type="entry name" value="SEC_C_motif"/>
</dbReference>
<dbReference type="PROSITE" id="PS01312">
    <property type="entry name" value="SECA"/>
    <property type="match status" value="1"/>
</dbReference>
<keyword evidence="14 15" id="KW-0472">Membrane</keyword>
<dbReference type="AlphaFoldDB" id="A0A1F5NYK6"/>
<dbReference type="Pfam" id="PF02810">
    <property type="entry name" value="SEC-C"/>
    <property type="match status" value="1"/>
</dbReference>
<dbReference type="CDD" id="cd17928">
    <property type="entry name" value="DEXDc_SecA"/>
    <property type="match status" value="1"/>
</dbReference>
<dbReference type="PANTHER" id="PTHR30612:SF0">
    <property type="entry name" value="CHLOROPLAST PROTEIN-TRANSPORTING ATPASE"/>
    <property type="match status" value="1"/>
</dbReference>
<dbReference type="GO" id="GO:0005886">
    <property type="term" value="C:plasma membrane"/>
    <property type="evidence" value="ECO:0007669"/>
    <property type="project" value="UniProtKB-SubCell"/>
</dbReference>
<feature type="domain" description="Helicase C-terminal" evidence="19">
    <location>
        <begin position="459"/>
        <end position="632"/>
    </location>
</feature>
<dbReference type="Gene3D" id="3.90.1440.10">
    <property type="entry name" value="SecA, preprotein cross-linking domain"/>
    <property type="match status" value="1"/>
</dbReference>
<evidence type="ECO:0000256" key="8">
    <source>
        <dbReference type="ARBA" id="ARBA00022741"/>
    </source>
</evidence>
<dbReference type="EMBL" id="MFEN01000065">
    <property type="protein sequence ID" value="OGE82702.1"/>
    <property type="molecule type" value="Genomic_DNA"/>
</dbReference>
<keyword evidence="4 15" id="KW-0813">Transport</keyword>
<feature type="region of interest" description="Disordered" evidence="17">
    <location>
        <begin position="825"/>
        <end position="854"/>
    </location>
</feature>
<keyword evidence="12 15" id="KW-1278">Translocase</keyword>
<evidence type="ECO:0000256" key="11">
    <source>
        <dbReference type="ARBA" id="ARBA00022927"/>
    </source>
</evidence>
<dbReference type="Pfam" id="PF07517">
    <property type="entry name" value="SecA_DEAD"/>
    <property type="match status" value="1"/>
</dbReference>
<evidence type="ECO:0000256" key="1">
    <source>
        <dbReference type="ARBA" id="ARBA00001947"/>
    </source>
</evidence>
<dbReference type="GO" id="GO:0017038">
    <property type="term" value="P:protein import"/>
    <property type="evidence" value="ECO:0007669"/>
    <property type="project" value="InterPro"/>
</dbReference>
<keyword evidence="11 15" id="KW-0653">Protein transport</keyword>
<keyword evidence="9" id="KW-0862">Zinc</keyword>
<evidence type="ECO:0000256" key="14">
    <source>
        <dbReference type="ARBA" id="ARBA00023136"/>
    </source>
</evidence>
<evidence type="ECO:0000259" key="18">
    <source>
        <dbReference type="PROSITE" id="PS51192"/>
    </source>
</evidence>
<evidence type="ECO:0000256" key="13">
    <source>
        <dbReference type="ARBA" id="ARBA00023010"/>
    </source>
</evidence>
<dbReference type="InterPro" id="IPR027417">
    <property type="entry name" value="P-loop_NTPase"/>
</dbReference>